<dbReference type="Pfam" id="PF00685">
    <property type="entry name" value="Sulfotransfer_1"/>
    <property type="match status" value="2"/>
</dbReference>
<proteinExistence type="predicted"/>
<keyword evidence="4" id="KW-1133">Transmembrane helix</keyword>
<evidence type="ECO:0000259" key="5">
    <source>
        <dbReference type="Pfam" id="PF00685"/>
    </source>
</evidence>
<dbReference type="EMBL" id="JABMIG020000007">
    <property type="protein sequence ID" value="KAL3804488.1"/>
    <property type="molecule type" value="Genomic_DNA"/>
</dbReference>
<keyword evidence="4" id="KW-0812">Transmembrane</keyword>
<dbReference type="AlphaFoldDB" id="A0ABD3QWB9"/>
<name>A0ABD3QWB9_9STRA</name>
<reference evidence="6 7" key="1">
    <citation type="journal article" date="2020" name="G3 (Bethesda)">
        <title>Improved Reference Genome for Cyclotella cryptica CCMP332, a Model for Cell Wall Morphogenesis, Salinity Adaptation, and Lipid Production in Diatoms (Bacillariophyta).</title>
        <authorList>
            <person name="Roberts W.R."/>
            <person name="Downey K.M."/>
            <person name="Ruck E.C."/>
            <person name="Traller J.C."/>
            <person name="Alverson A.J."/>
        </authorList>
    </citation>
    <scope>NUCLEOTIDE SEQUENCE [LARGE SCALE GENOMIC DNA]</scope>
    <source>
        <strain evidence="6 7">CCMP332</strain>
    </source>
</reference>
<dbReference type="GO" id="GO:0016740">
    <property type="term" value="F:transferase activity"/>
    <property type="evidence" value="ECO:0007669"/>
    <property type="project" value="UniProtKB-KW"/>
</dbReference>
<keyword evidence="4" id="KW-0472">Membrane</keyword>
<dbReference type="SUPFAM" id="SSF52540">
    <property type="entry name" value="P-loop containing nucleoside triphosphate hydrolases"/>
    <property type="match status" value="2"/>
</dbReference>
<protein>
    <recommendedName>
        <fullName evidence="5">Sulfotransferase domain-containing protein</fullName>
    </recommendedName>
</protein>
<evidence type="ECO:0000313" key="6">
    <source>
        <dbReference type="EMBL" id="KAL3804488.1"/>
    </source>
</evidence>
<gene>
    <name evidence="6" type="ORF">HJC23_002527</name>
</gene>
<feature type="transmembrane region" description="Helical" evidence="4">
    <location>
        <begin position="40"/>
        <end position="63"/>
    </location>
</feature>
<accession>A0ABD3QWB9</accession>
<organism evidence="6 7">
    <name type="scientific">Cyclotella cryptica</name>
    <dbReference type="NCBI Taxonomy" id="29204"/>
    <lineage>
        <taxon>Eukaryota</taxon>
        <taxon>Sar</taxon>
        <taxon>Stramenopiles</taxon>
        <taxon>Ochrophyta</taxon>
        <taxon>Bacillariophyta</taxon>
        <taxon>Coscinodiscophyceae</taxon>
        <taxon>Thalassiosirophycidae</taxon>
        <taxon>Stephanodiscales</taxon>
        <taxon>Stephanodiscaceae</taxon>
        <taxon>Cyclotella</taxon>
    </lineage>
</organism>
<dbReference type="InterPro" id="IPR037359">
    <property type="entry name" value="NST/OST"/>
</dbReference>
<dbReference type="PANTHER" id="PTHR10605">
    <property type="entry name" value="HEPARAN SULFATE SULFOTRANSFERASE"/>
    <property type="match status" value="1"/>
</dbReference>
<dbReference type="InterPro" id="IPR027417">
    <property type="entry name" value="P-loop_NTPase"/>
</dbReference>
<feature type="binding site" evidence="3">
    <location>
        <position position="467"/>
    </location>
    <ligand>
        <name>3'-phosphoadenylyl sulfate</name>
        <dbReference type="ChEBI" id="CHEBI:58339"/>
    </ligand>
</feature>
<evidence type="ECO:0000256" key="2">
    <source>
        <dbReference type="ARBA" id="ARBA00023180"/>
    </source>
</evidence>
<keyword evidence="2" id="KW-0325">Glycoprotein</keyword>
<feature type="domain" description="Sulfotransferase" evidence="5">
    <location>
        <begin position="360"/>
        <end position="584"/>
    </location>
</feature>
<evidence type="ECO:0000313" key="7">
    <source>
        <dbReference type="Proteomes" id="UP001516023"/>
    </source>
</evidence>
<comment type="caution">
    <text evidence="6">The sequence shown here is derived from an EMBL/GenBank/DDBJ whole genome shotgun (WGS) entry which is preliminary data.</text>
</comment>
<dbReference type="PANTHER" id="PTHR10605:SF56">
    <property type="entry name" value="BIFUNCTIONAL HEPARAN SULFATE N-DEACETYLASE_N-SULFOTRANSFERASE"/>
    <property type="match status" value="1"/>
</dbReference>
<dbReference type="InterPro" id="IPR000863">
    <property type="entry name" value="Sulfotransferase_dom"/>
</dbReference>
<evidence type="ECO:0000256" key="3">
    <source>
        <dbReference type="PIRSR" id="PIRSR637359-2"/>
    </source>
</evidence>
<dbReference type="Gene3D" id="3.40.50.300">
    <property type="entry name" value="P-loop containing nucleotide triphosphate hydrolases"/>
    <property type="match status" value="2"/>
</dbReference>
<keyword evidence="7" id="KW-1185">Reference proteome</keyword>
<feature type="domain" description="Sulfotransferase" evidence="5">
    <location>
        <begin position="93"/>
        <end position="294"/>
    </location>
</feature>
<evidence type="ECO:0000256" key="4">
    <source>
        <dbReference type="SAM" id="Phobius"/>
    </source>
</evidence>
<evidence type="ECO:0000256" key="1">
    <source>
        <dbReference type="ARBA" id="ARBA00022679"/>
    </source>
</evidence>
<sequence>MRASMENFPPSRQKQWTIQQMVRISQAVLRRQRRVSTRTWLLLAGAAIALHTIFTMILQMRLFPGTSWPLEKSQDGSPLHIITAYPRVPVMPNVLLIGARGAGTELVSKWLVSNGACHSELPNDESEVHFFDNEDLYQLGVKFYSKLFKQCEEKNSTHFILDATPETLLYPQRVYNLYSQVGQTQGGLVNSLKLIVILREPISKEFYLYNHRSEIENNGKSFEEYTETVLKIRILESHKSSTPSNLSYADQLTPWMTYFKRDQLLVLSYDELEYNRLALMWRVEQFLGNKLNRDFVADEEGDTRARNVPARANEILDPLFWGKNQELYHLLQKYQGPRMEQYPFPPFEKAQSTDLVLPNVLLVGAQFSGVSLIVDLLIKNRSCNPAIFNNDLPSMWKNVRFFDQNSRYQQGIEFYAKRYKHCRIDDNMELIMDGTPNYLTYPQLVYDIYKQAPADTMARLKFIMVLREPISREFLQYQLRVYEFNHAKDKKNGWYMDVIDQKGAVMTFEQYSEAVLKDRLNGRNSFATEGKYVDHLKLWFELFPRHQFLILSFDELRNDPKKVQWRVEKFLGKKMENGDLGKVTEVVNVPPRAKEILGPLFDKKNEELYEFLKLHTGPYMEESPFPRFIL</sequence>
<dbReference type="Proteomes" id="UP001516023">
    <property type="component" value="Unassembled WGS sequence"/>
</dbReference>
<keyword evidence="1" id="KW-0808">Transferase</keyword>